<dbReference type="InterPro" id="IPR051918">
    <property type="entry name" value="STPP_CPPED1"/>
</dbReference>
<dbReference type="Pfam" id="PF00149">
    <property type="entry name" value="Metallophos"/>
    <property type="match status" value="1"/>
</dbReference>
<dbReference type="Gene3D" id="3.60.21.10">
    <property type="match status" value="1"/>
</dbReference>
<dbReference type="RefSeq" id="WP_174879270.1">
    <property type="nucleotide sequence ID" value="NZ_CADEPK010000012.1"/>
</dbReference>
<name>A0ABT9Z1Z1_9BACI</name>
<keyword evidence="3" id="KW-1185">Reference proteome</keyword>
<dbReference type="InterPro" id="IPR004843">
    <property type="entry name" value="Calcineurin-like_PHP"/>
</dbReference>
<accession>A0ABT9Z1Z1</accession>
<protein>
    <recommendedName>
        <fullName evidence="1">Calcineurin-like phosphoesterase domain-containing protein</fullName>
    </recommendedName>
</protein>
<sequence>MKYPLLVIITNIMLLFTSLFSTNFFIYATKSSIIPDYFQVDEYSSAFDKIKISENLSKTEPPIHFKPEGEKEFSDNQYRSLTKGNSEGTKTKSLSKYPYHRFDVLIKEEAKPTDRLSVSWQGKSLPGRKITMFGWNHMKKKWVELADTIAGKNEVTIQAAVSARDYLHHQRLSILVQDQIIIPTKKYDYSFVWMSDTQYYAQNYPSVFKSVTEWIAQNKEEMKIEYVFHTGDIVHKGNDEKQWQRASTYLNTLDVAKIPYGVLPGNHDVGSDFKKYKEYFGQERFQRKRYYGEAYENNRGHYDLVSVNGKEYLFLYMGWKVKKEDIIWMNNVLRRYADRTAILAFHEYLEKDGERSRKGNELFEKVVVPNRNVVAVLSGHYHGSEMLVDEVDDNLDGITDRKVYQLLADYQKAPQGGGGFIRLLHIDEETNSIDVQTYSPYLDQYFYYSPNEYPKKDQFTMDIDVTKSEKMIASSYFDVKLYRKIGKDNVVNKK</sequence>
<feature type="domain" description="Calcineurin-like phosphoesterase" evidence="1">
    <location>
        <begin position="191"/>
        <end position="383"/>
    </location>
</feature>
<evidence type="ECO:0000313" key="3">
    <source>
        <dbReference type="Proteomes" id="UP001232245"/>
    </source>
</evidence>
<dbReference type="PANTHER" id="PTHR43143">
    <property type="entry name" value="METALLOPHOSPHOESTERASE, CALCINEURIN SUPERFAMILY"/>
    <property type="match status" value="1"/>
</dbReference>
<proteinExistence type="predicted"/>
<dbReference type="InterPro" id="IPR029052">
    <property type="entry name" value="Metallo-depent_PP-like"/>
</dbReference>
<organism evidence="2 3">
    <name type="scientific">Metabacillus niabensis</name>
    <dbReference type="NCBI Taxonomy" id="324854"/>
    <lineage>
        <taxon>Bacteria</taxon>
        <taxon>Bacillati</taxon>
        <taxon>Bacillota</taxon>
        <taxon>Bacilli</taxon>
        <taxon>Bacillales</taxon>
        <taxon>Bacillaceae</taxon>
        <taxon>Metabacillus</taxon>
    </lineage>
</organism>
<gene>
    <name evidence="2" type="ORF">J2S02_001649</name>
</gene>
<comment type="caution">
    <text evidence="2">The sequence shown here is derived from an EMBL/GenBank/DDBJ whole genome shotgun (WGS) entry which is preliminary data.</text>
</comment>
<evidence type="ECO:0000259" key="1">
    <source>
        <dbReference type="Pfam" id="PF00149"/>
    </source>
</evidence>
<evidence type="ECO:0000313" key="2">
    <source>
        <dbReference type="EMBL" id="MDQ0225305.1"/>
    </source>
</evidence>
<dbReference type="PANTHER" id="PTHR43143:SF5">
    <property type="entry name" value="SECRETED PROTEIN"/>
    <property type="match status" value="1"/>
</dbReference>
<dbReference type="EMBL" id="JAUSTZ010000003">
    <property type="protein sequence ID" value="MDQ0225305.1"/>
    <property type="molecule type" value="Genomic_DNA"/>
</dbReference>
<dbReference type="SUPFAM" id="SSF56300">
    <property type="entry name" value="Metallo-dependent phosphatases"/>
    <property type="match status" value="1"/>
</dbReference>
<reference evidence="2 3" key="1">
    <citation type="submission" date="2023-07" db="EMBL/GenBank/DDBJ databases">
        <title>Genomic Encyclopedia of Type Strains, Phase IV (KMG-IV): sequencing the most valuable type-strain genomes for metagenomic binning, comparative biology and taxonomic classification.</title>
        <authorList>
            <person name="Goeker M."/>
        </authorList>
    </citation>
    <scope>NUCLEOTIDE SEQUENCE [LARGE SCALE GENOMIC DNA]</scope>
    <source>
        <strain evidence="2 3">DSM 17723</strain>
    </source>
</reference>
<dbReference type="Proteomes" id="UP001232245">
    <property type="component" value="Unassembled WGS sequence"/>
</dbReference>